<protein>
    <recommendedName>
        <fullName evidence="4">DUF1475 domain-containing protein</fullName>
    </recommendedName>
</protein>
<keyword evidence="2" id="KW-1133">Transmembrane helix</keyword>
<dbReference type="PANTHER" id="PTHR36318">
    <property type="entry name" value="OS06G0581300 PROTEIN"/>
    <property type="match status" value="1"/>
</dbReference>
<gene>
    <name evidence="3" type="ORF">TCHU04912_LOCUS20429</name>
</gene>
<accession>A0A7S1X9Q4</accession>
<evidence type="ECO:0000313" key="3">
    <source>
        <dbReference type="EMBL" id="CAD9221199.1"/>
    </source>
</evidence>
<dbReference type="InterPro" id="IPR009943">
    <property type="entry name" value="DUF1475"/>
</dbReference>
<dbReference type="AlphaFoldDB" id="A0A7S1X9Q4"/>
<feature type="transmembrane region" description="Helical" evidence="2">
    <location>
        <begin position="80"/>
        <end position="102"/>
    </location>
</feature>
<keyword evidence="2" id="KW-0812">Transmembrane</keyword>
<evidence type="ECO:0000256" key="2">
    <source>
        <dbReference type="SAM" id="Phobius"/>
    </source>
</evidence>
<sequence length="153" mass="16795">MSGDLLQRRKSYATEGPGSTREAMSTLDDAAVSLTEPPRVKTRAAKTALLALFGAAFVAITVTVGYTLATDGSPFRPELLTPWMTATLVDIYVAFGCCYVWIFYKERSWLARGLWLIAVLCLGSIAITAYILLQIIKLPSQGTIEHLLLRRPV</sequence>
<feature type="transmembrane region" description="Helical" evidence="2">
    <location>
        <begin position="48"/>
        <end position="68"/>
    </location>
</feature>
<dbReference type="EMBL" id="HBGG01039650">
    <property type="protein sequence ID" value="CAD9221199.1"/>
    <property type="molecule type" value="Transcribed_RNA"/>
</dbReference>
<dbReference type="PANTHER" id="PTHR36318:SF3">
    <property type="entry name" value="OS06G0581300 PROTEIN"/>
    <property type="match status" value="1"/>
</dbReference>
<proteinExistence type="predicted"/>
<feature type="region of interest" description="Disordered" evidence="1">
    <location>
        <begin position="1"/>
        <end position="22"/>
    </location>
</feature>
<reference evidence="3" key="1">
    <citation type="submission" date="2021-01" db="EMBL/GenBank/DDBJ databases">
        <authorList>
            <person name="Corre E."/>
            <person name="Pelletier E."/>
            <person name="Niang G."/>
            <person name="Scheremetjew M."/>
            <person name="Finn R."/>
            <person name="Kale V."/>
            <person name="Holt S."/>
            <person name="Cochrane G."/>
            <person name="Meng A."/>
            <person name="Brown T."/>
            <person name="Cohen L."/>
        </authorList>
    </citation>
    <scope>NUCLEOTIDE SEQUENCE</scope>
    <source>
        <strain evidence="3">PLY429</strain>
    </source>
</reference>
<organism evidence="3">
    <name type="scientific">Tetraselmis chuii</name>
    <dbReference type="NCBI Taxonomy" id="63592"/>
    <lineage>
        <taxon>Eukaryota</taxon>
        <taxon>Viridiplantae</taxon>
        <taxon>Chlorophyta</taxon>
        <taxon>core chlorophytes</taxon>
        <taxon>Chlorodendrophyceae</taxon>
        <taxon>Chlorodendrales</taxon>
        <taxon>Chlorodendraceae</taxon>
        <taxon>Tetraselmis</taxon>
    </lineage>
</organism>
<keyword evidence="2" id="KW-0472">Membrane</keyword>
<evidence type="ECO:0000256" key="1">
    <source>
        <dbReference type="SAM" id="MobiDB-lite"/>
    </source>
</evidence>
<name>A0A7S1X9Q4_9CHLO</name>
<dbReference type="Pfam" id="PF07343">
    <property type="entry name" value="DUF1475"/>
    <property type="match status" value="1"/>
</dbReference>
<evidence type="ECO:0008006" key="4">
    <source>
        <dbReference type="Google" id="ProtNLM"/>
    </source>
</evidence>
<feature type="transmembrane region" description="Helical" evidence="2">
    <location>
        <begin position="114"/>
        <end position="133"/>
    </location>
</feature>